<dbReference type="InterPro" id="IPR002156">
    <property type="entry name" value="RNaseH_domain"/>
</dbReference>
<dbReference type="PANTHER" id="PTHR47074">
    <property type="entry name" value="BNAC02G40300D PROTEIN"/>
    <property type="match status" value="1"/>
</dbReference>
<keyword evidence="1" id="KW-0732">Signal</keyword>
<sequence>MGLGFVLIVLQGIVYHGQADLRVQQRRTVQRKRIIENAQARMMCRVWSTLMESGYRAAMDDRVREACLILLRIKSSGLGVVWSLKPMLMQFGDVRRLGRNAFIHSGSGRLAEGLIAWALGSLKEFQISKSVAKFGCGVSAFGYIGLSTIIRDSAGWVVAASYKSVHGSFSVDAGELLALRDGLLLAKRMGCSVQLVESDFSNAIGMVSNVVSCFRDIGCVIFDVKALCEEVGVVTCCVISRFRNGAAYSLAVLALSSLEDRFLQNICLIVCCPLL</sequence>
<dbReference type="Proteomes" id="UP000827721">
    <property type="component" value="Unassembled WGS sequence"/>
</dbReference>
<feature type="chain" id="PRO_5045278271" description="RNase H type-1 domain-containing protein" evidence="1">
    <location>
        <begin position="20"/>
        <end position="275"/>
    </location>
</feature>
<keyword evidence="4" id="KW-1185">Reference proteome</keyword>
<feature type="signal peptide" evidence="1">
    <location>
        <begin position="1"/>
        <end position="19"/>
    </location>
</feature>
<dbReference type="EMBL" id="JAFEMO010000004">
    <property type="protein sequence ID" value="KAH7571806.1"/>
    <property type="molecule type" value="Genomic_DNA"/>
</dbReference>
<name>A0ABQ8I5A4_9ROSI</name>
<evidence type="ECO:0000259" key="2">
    <source>
        <dbReference type="Pfam" id="PF13456"/>
    </source>
</evidence>
<evidence type="ECO:0000256" key="1">
    <source>
        <dbReference type="SAM" id="SignalP"/>
    </source>
</evidence>
<dbReference type="PANTHER" id="PTHR47074:SF11">
    <property type="entry name" value="REVERSE TRANSCRIPTASE-LIKE PROTEIN"/>
    <property type="match status" value="1"/>
</dbReference>
<gene>
    <name evidence="3" type="ORF">JRO89_XS04G0146000</name>
</gene>
<proteinExistence type="predicted"/>
<organism evidence="3 4">
    <name type="scientific">Xanthoceras sorbifolium</name>
    <dbReference type="NCBI Taxonomy" id="99658"/>
    <lineage>
        <taxon>Eukaryota</taxon>
        <taxon>Viridiplantae</taxon>
        <taxon>Streptophyta</taxon>
        <taxon>Embryophyta</taxon>
        <taxon>Tracheophyta</taxon>
        <taxon>Spermatophyta</taxon>
        <taxon>Magnoliopsida</taxon>
        <taxon>eudicotyledons</taxon>
        <taxon>Gunneridae</taxon>
        <taxon>Pentapetalae</taxon>
        <taxon>rosids</taxon>
        <taxon>malvids</taxon>
        <taxon>Sapindales</taxon>
        <taxon>Sapindaceae</taxon>
        <taxon>Xanthoceroideae</taxon>
        <taxon>Xanthoceras</taxon>
    </lineage>
</organism>
<dbReference type="Pfam" id="PF13456">
    <property type="entry name" value="RVT_3"/>
    <property type="match status" value="1"/>
</dbReference>
<protein>
    <recommendedName>
        <fullName evidence="2">RNase H type-1 domain-containing protein</fullName>
    </recommendedName>
</protein>
<reference evidence="3 4" key="1">
    <citation type="submission" date="2021-02" db="EMBL/GenBank/DDBJ databases">
        <title>Plant Genome Project.</title>
        <authorList>
            <person name="Zhang R.-G."/>
        </authorList>
    </citation>
    <scope>NUCLEOTIDE SEQUENCE [LARGE SCALE GENOMIC DNA]</scope>
    <source>
        <tissue evidence="3">Leaves</tissue>
    </source>
</reference>
<comment type="caution">
    <text evidence="3">The sequence shown here is derived from an EMBL/GenBank/DDBJ whole genome shotgun (WGS) entry which is preliminary data.</text>
</comment>
<accession>A0ABQ8I5A4</accession>
<dbReference type="InterPro" id="IPR052929">
    <property type="entry name" value="RNase_H-like_EbsB-rel"/>
</dbReference>
<evidence type="ECO:0000313" key="4">
    <source>
        <dbReference type="Proteomes" id="UP000827721"/>
    </source>
</evidence>
<evidence type="ECO:0000313" key="3">
    <source>
        <dbReference type="EMBL" id="KAH7571806.1"/>
    </source>
</evidence>
<feature type="domain" description="RNase H type-1" evidence="2">
    <location>
        <begin position="145"/>
        <end position="251"/>
    </location>
</feature>